<evidence type="ECO:0000313" key="4">
    <source>
        <dbReference type="Proteomes" id="UP000294927"/>
    </source>
</evidence>
<dbReference type="Proteomes" id="UP000294927">
    <property type="component" value="Unassembled WGS sequence"/>
</dbReference>
<dbReference type="EMBL" id="SOCP01000002">
    <property type="protein sequence ID" value="TDV56354.1"/>
    <property type="molecule type" value="Genomic_DNA"/>
</dbReference>
<comment type="caution">
    <text evidence="3">The sequence shown here is derived from an EMBL/GenBank/DDBJ whole genome shotgun (WGS) entry which is preliminary data.</text>
</comment>
<sequence length="633" mass="69657">MNQAVTTEDSALRPEESLETDKAALRAIAQAAVNVELFTIPLYMTAMYSIQGMHQITGQNEDFYQGRLWPGLSTTAAPATANEKAFNIIFSVFVEEMLHLQMAANIASCAGVAPKFTMLQTKNNGWTCYGQEKTVIPHIVDLRDTVHWDNVKVDIGAVTAQQLRLFDAIEQPEADARKNIKQEAQKKYFPTVPFVGWTPGKDLPMFGTIGWMYRCYMEYMKLRYTINDVETTLWEHVCDPGAVQRDLFNYVKDPGHPKREYERFETTVSDNSLKQVWEMMSAITDQGEGSELPPLTRTVMPKYQASEAALKDDYPSFTDTGRPADSADAAARFRNGGRDHYERFDDLRKLLDDVRIWPDWRAGEPKPWKAEDLVTAPLPHNKYGLPAPEAIAEAMNELGAQTSMYGTVSQAARGSIAGVTTVLDDYWSGKTKTFPYPSMAGSGDRMAICWALFRRAPDLAGDPGTTSESTLGHSCQGLDLTIGETGTSNDCAAVDTFHSCRGSNACKAEGGCGFVQKTSGGGICGHGLVKAKIVARDDGPFSAPGDNRCATYGGCAVPISASQVLPRSGTMEVFDFVGEHNEPQCIGTMQFTCGEKVYDAAYRAYQKVMEHRGKTPPPRPEPNPLRLAFPPST</sequence>
<gene>
    <name evidence="3" type="ORF">CLV71_102421</name>
</gene>
<dbReference type="InterPro" id="IPR012347">
    <property type="entry name" value="Ferritin-like"/>
</dbReference>
<evidence type="ECO:0000259" key="2">
    <source>
        <dbReference type="Pfam" id="PF12902"/>
    </source>
</evidence>
<feature type="region of interest" description="Disordered" evidence="1">
    <location>
        <begin position="610"/>
        <end position="633"/>
    </location>
</feature>
<dbReference type="OrthoDB" id="9800162at2"/>
<evidence type="ECO:0000313" key="3">
    <source>
        <dbReference type="EMBL" id="TDV56354.1"/>
    </source>
</evidence>
<evidence type="ECO:0000256" key="1">
    <source>
        <dbReference type="SAM" id="MobiDB-lite"/>
    </source>
</evidence>
<accession>A0A4R7W1K5</accession>
<dbReference type="RefSeq" id="WP_133901604.1">
    <property type="nucleotide sequence ID" value="NZ_SOCP01000002.1"/>
</dbReference>
<dbReference type="Pfam" id="PF12902">
    <property type="entry name" value="Ferritin-like"/>
    <property type="match status" value="1"/>
</dbReference>
<dbReference type="InterPro" id="IPR026820">
    <property type="entry name" value="VioB/RebD_dom"/>
</dbReference>
<dbReference type="Gene3D" id="1.20.1260.10">
    <property type="match status" value="1"/>
</dbReference>
<name>A0A4R7W1K5_9PSEU</name>
<reference evidence="3 4" key="1">
    <citation type="submission" date="2019-03" db="EMBL/GenBank/DDBJ databases">
        <title>Genomic Encyclopedia of Archaeal and Bacterial Type Strains, Phase II (KMG-II): from individual species to whole genera.</title>
        <authorList>
            <person name="Goeker M."/>
        </authorList>
    </citation>
    <scope>NUCLEOTIDE SEQUENCE [LARGE SCALE GENOMIC DNA]</scope>
    <source>
        <strain evidence="3 4">DSM 45499</strain>
    </source>
</reference>
<organism evidence="3 4">
    <name type="scientific">Actinophytocola oryzae</name>
    <dbReference type="NCBI Taxonomy" id="502181"/>
    <lineage>
        <taxon>Bacteria</taxon>
        <taxon>Bacillati</taxon>
        <taxon>Actinomycetota</taxon>
        <taxon>Actinomycetes</taxon>
        <taxon>Pseudonocardiales</taxon>
        <taxon>Pseudonocardiaceae</taxon>
    </lineage>
</organism>
<proteinExistence type="predicted"/>
<keyword evidence="4" id="KW-1185">Reference proteome</keyword>
<protein>
    <submittedName>
        <fullName evidence="3">Ferritin-like protein</fullName>
    </submittedName>
</protein>
<feature type="domain" description="Iminophenyl-pyruvate dimer synthase" evidence="2">
    <location>
        <begin position="30"/>
        <end position="294"/>
    </location>
</feature>
<dbReference type="AlphaFoldDB" id="A0A4R7W1K5"/>